<organism evidence="2 3">
    <name type="scientific">Bacteroides uniformis</name>
    <dbReference type="NCBI Taxonomy" id="820"/>
    <lineage>
        <taxon>Bacteria</taxon>
        <taxon>Pseudomonadati</taxon>
        <taxon>Bacteroidota</taxon>
        <taxon>Bacteroidia</taxon>
        <taxon>Bacteroidales</taxon>
        <taxon>Bacteroidaceae</taxon>
        <taxon>Bacteroides</taxon>
    </lineage>
</organism>
<protein>
    <submittedName>
        <fullName evidence="2">Transposase</fullName>
    </submittedName>
</protein>
<reference evidence="2 3" key="1">
    <citation type="submission" date="2015-09" db="EMBL/GenBank/DDBJ databases">
        <authorList>
            <consortium name="Pathogen Informatics"/>
        </authorList>
    </citation>
    <scope>NUCLEOTIDE SEQUENCE [LARGE SCALE GENOMIC DNA]</scope>
    <source>
        <strain evidence="2 3">2789STDY5608791</strain>
    </source>
</reference>
<name>A0A173YKD8_BACUN</name>
<dbReference type="RefSeq" id="WP_057087067.1">
    <property type="nucleotide sequence ID" value="NZ_CYZF01000001.1"/>
</dbReference>
<dbReference type="InterPro" id="IPR035386">
    <property type="entry name" value="Arm-DNA-bind_5"/>
</dbReference>
<dbReference type="Proteomes" id="UP000095419">
    <property type="component" value="Unassembled WGS sequence"/>
</dbReference>
<evidence type="ECO:0000313" key="2">
    <source>
        <dbReference type="EMBL" id="CUN63495.1"/>
    </source>
</evidence>
<sequence length="89" mass="10015">MRSTFKLLYFVKRNAVKKNGNAPIIARITIDQVVAQFNTKLEINPAHWSVKLGKASGRTAEALHINSMPEGIHSTVPQTKWLIYKIEAI</sequence>
<accession>A0A173YKD8</accession>
<dbReference type="EMBL" id="CYZF01000001">
    <property type="protein sequence ID" value="CUN63495.1"/>
    <property type="molecule type" value="Genomic_DNA"/>
</dbReference>
<evidence type="ECO:0000313" key="3">
    <source>
        <dbReference type="Proteomes" id="UP000095419"/>
    </source>
</evidence>
<gene>
    <name evidence="2" type="ORF">ERS417307_00413</name>
</gene>
<dbReference type="Pfam" id="PF17293">
    <property type="entry name" value="Arm-DNA-bind_5"/>
    <property type="match status" value="1"/>
</dbReference>
<dbReference type="AlphaFoldDB" id="A0A173YKD8"/>
<evidence type="ECO:0000259" key="1">
    <source>
        <dbReference type="Pfam" id="PF17293"/>
    </source>
</evidence>
<feature type="domain" description="Arm DNA-binding" evidence="1">
    <location>
        <begin position="10"/>
        <end position="67"/>
    </location>
</feature>
<proteinExistence type="predicted"/>